<feature type="region of interest" description="Disordered" evidence="1">
    <location>
        <begin position="162"/>
        <end position="183"/>
    </location>
</feature>
<dbReference type="OrthoDB" id="2553876at2759"/>
<feature type="region of interest" description="Disordered" evidence="1">
    <location>
        <begin position="217"/>
        <end position="242"/>
    </location>
</feature>
<feature type="region of interest" description="Disordered" evidence="1">
    <location>
        <begin position="558"/>
        <end position="586"/>
    </location>
</feature>
<evidence type="ECO:0000313" key="2">
    <source>
        <dbReference type="EMBL" id="ETS63535.1"/>
    </source>
</evidence>
<comment type="caution">
    <text evidence="2">The sequence shown here is derived from an EMBL/GenBank/DDBJ whole genome shotgun (WGS) entry which is preliminary data.</text>
</comment>
<feature type="region of interest" description="Disordered" evidence="1">
    <location>
        <begin position="1"/>
        <end position="25"/>
    </location>
</feature>
<dbReference type="AlphaFoldDB" id="W3VPW8"/>
<sequence length="727" mass="76699">MAQSGTNSSLPPLPRPNPSPSSLGIRQLGLLASPSTSPSPTPPIDYVHLVHHLYAPSIYTITTNVALSSALTTWLRQSQAKPAAAHAHSTVSSDRRRFAFFQAAFRSRNTADLPARSLNGGLCPVGRRIMRTHTATKVVGNDFLGNHIGELLVRQPIKRTAPTAPARHAASSNGSTVCPADTISGRRASVPTLDEQNSAAVLDEFLSLGAAPLAGCDPSSLEHGSESSVSEPSSGSSRSGSAHTDILLHLDQLTRTRVASEGAPTSPRVSFVTNFGAKPRRSGSRRAPSETGSTGYFGMTAGMSEASMSPMESAGSVVWNMPFQQSFAHAVEHHALSRGSSRQSASADVTSPAQAAEVATPTKTGSEVGVGKSQSFSAGTGPVRQRLTRAATESTLPPAAQAMQLEKSASGESGSGHSYASTGVKGHRRKPSLVPKEGDQRTFCFVDASSSETESEEAHPLPAVSSPAATPACTPEASAHSVVDTRYTSPRALSTVDEAQSTFTPALGKVHEVELRAGGQLNGACEGEGTRRVRRLRIQPNVQSRPSLLEKTMQQLARSSEQAQAANVHTTVAGSTTPPAPVSQTERFDPAAYGAEQRTFRIAPVYSAPDAPATRTEKERAPRTSQARTSDWARAQILLADNTQQDDTHVKLAKVDASLLQVQQADARGHGLLRHHTDSHSSTETTSPSLLDMRELLSPPETAVSSPDLESPPPNHKPSRRTSPLSI</sequence>
<protein>
    <submittedName>
        <fullName evidence="2">Uncharacterized protein</fullName>
    </submittedName>
</protein>
<feature type="compositionally biased region" description="Low complexity" evidence="1">
    <location>
        <begin position="219"/>
        <end position="241"/>
    </location>
</feature>
<feature type="compositionally biased region" description="Polar residues" evidence="1">
    <location>
        <begin position="410"/>
        <end position="421"/>
    </location>
</feature>
<keyword evidence="3" id="KW-1185">Reference proteome</keyword>
<feature type="region of interest" description="Disordered" evidence="1">
    <location>
        <begin position="607"/>
        <end position="630"/>
    </location>
</feature>
<dbReference type="Proteomes" id="UP000019462">
    <property type="component" value="Unassembled WGS sequence"/>
</dbReference>
<evidence type="ECO:0000256" key="1">
    <source>
        <dbReference type="SAM" id="MobiDB-lite"/>
    </source>
</evidence>
<feature type="compositionally biased region" description="Polar residues" evidence="1">
    <location>
        <begin position="558"/>
        <end position="585"/>
    </location>
</feature>
<proteinExistence type="predicted"/>
<name>W3VPW8_MOEAP</name>
<evidence type="ECO:0000313" key="3">
    <source>
        <dbReference type="Proteomes" id="UP000019462"/>
    </source>
</evidence>
<gene>
    <name evidence="2" type="ORF">PaG_01830</name>
</gene>
<feature type="region of interest" description="Disordered" evidence="1">
    <location>
        <begin position="258"/>
        <end position="296"/>
    </location>
</feature>
<organism evidence="2 3">
    <name type="scientific">Moesziomyces aphidis</name>
    <name type="common">Pseudozyma aphidis</name>
    <dbReference type="NCBI Taxonomy" id="84754"/>
    <lineage>
        <taxon>Eukaryota</taxon>
        <taxon>Fungi</taxon>
        <taxon>Dikarya</taxon>
        <taxon>Basidiomycota</taxon>
        <taxon>Ustilaginomycotina</taxon>
        <taxon>Ustilaginomycetes</taxon>
        <taxon>Ustilaginales</taxon>
        <taxon>Ustilaginaceae</taxon>
        <taxon>Moesziomyces</taxon>
    </lineage>
</organism>
<feature type="compositionally biased region" description="Low complexity" evidence="1">
    <location>
        <begin position="162"/>
        <end position="172"/>
    </location>
</feature>
<feature type="compositionally biased region" description="Polar residues" evidence="1">
    <location>
        <begin position="338"/>
        <end position="353"/>
    </location>
</feature>
<feature type="region of interest" description="Disordered" evidence="1">
    <location>
        <begin position="673"/>
        <end position="727"/>
    </location>
</feature>
<dbReference type="HOGENOM" id="CLU_400684_0_0_1"/>
<reference evidence="2 3" key="1">
    <citation type="journal article" date="2014" name="Genome Announc.">
        <title>Genome sequence of the basidiomycetous fungus Pseudozyma aphidis DSM70725, an efficient producer of biosurfactant mannosylerythritol lipids.</title>
        <authorList>
            <person name="Lorenz S."/>
            <person name="Guenther M."/>
            <person name="Grumaz C."/>
            <person name="Rupp S."/>
            <person name="Zibek S."/>
            <person name="Sohn K."/>
        </authorList>
    </citation>
    <scope>NUCLEOTIDE SEQUENCE [LARGE SCALE GENOMIC DNA]</scope>
    <source>
        <strain evidence="3">ATCC 32657 / CBS 517.83 / DSM 70725 / JCM 10318 / NBRC 10182 / NRRL Y-7954 / St-0401</strain>
    </source>
</reference>
<feature type="region of interest" description="Disordered" evidence="1">
    <location>
        <begin position="334"/>
        <end position="481"/>
    </location>
</feature>
<dbReference type="EMBL" id="AWNI01000008">
    <property type="protein sequence ID" value="ETS63535.1"/>
    <property type="molecule type" value="Genomic_DNA"/>
</dbReference>
<accession>W3VPW8</accession>